<gene>
    <name evidence="1" type="ORF">SDC9_194244</name>
</gene>
<dbReference type="EMBL" id="VSSQ01107505">
    <property type="protein sequence ID" value="MPN46653.1"/>
    <property type="molecule type" value="Genomic_DNA"/>
</dbReference>
<organism evidence="1">
    <name type="scientific">bioreactor metagenome</name>
    <dbReference type="NCBI Taxonomy" id="1076179"/>
    <lineage>
        <taxon>unclassified sequences</taxon>
        <taxon>metagenomes</taxon>
        <taxon>ecological metagenomes</taxon>
    </lineage>
</organism>
<sequence length="70" mass="7645">MGPEGLEALVDTRLILAARQCPDDQFPNAVAHRLPHVLPRARGVAEAGEHVVDAVGQVIQRIEERSVQIK</sequence>
<comment type="caution">
    <text evidence="1">The sequence shown here is derived from an EMBL/GenBank/DDBJ whole genome shotgun (WGS) entry which is preliminary data.</text>
</comment>
<name>A0A645IH17_9ZZZZ</name>
<dbReference type="AlphaFoldDB" id="A0A645IH17"/>
<reference evidence="1" key="1">
    <citation type="submission" date="2019-08" db="EMBL/GenBank/DDBJ databases">
        <authorList>
            <person name="Kucharzyk K."/>
            <person name="Murdoch R.W."/>
            <person name="Higgins S."/>
            <person name="Loffler F."/>
        </authorList>
    </citation>
    <scope>NUCLEOTIDE SEQUENCE</scope>
</reference>
<evidence type="ECO:0000313" key="1">
    <source>
        <dbReference type="EMBL" id="MPN46653.1"/>
    </source>
</evidence>
<protein>
    <submittedName>
        <fullName evidence="1">Uncharacterized protein</fullName>
    </submittedName>
</protein>
<accession>A0A645IH17</accession>
<proteinExistence type="predicted"/>